<dbReference type="EMBL" id="QAOQ01000006">
    <property type="protein sequence ID" value="PTQ94992.1"/>
    <property type="molecule type" value="Genomic_DNA"/>
</dbReference>
<dbReference type="Proteomes" id="UP000244168">
    <property type="component" value="Unassembled WGS sequence"/>
</dbReference>
<gene>
    <name evidence="3" type="ORF">C8P68_106206</name>
</gene>
<dbReference type="InterPro" id="IPR029058">
    <property type="entry name" value="AB_hydrolase_fold"/>
</dbReference>
<keyword evidence="3" id="KW-0645">Protease</keyword>
<dbReference type="GO" id="GO:0004252">
    <property type="term" value="F:serine-type endopeptidase activity"/>
    <property type="evidence" value="ECO:0007669"/>
    <property type="project" value="TreeGrafter"/>
</dbReference>
<dbReference type="GO" id="GO:0006508">
    <property type="term" value="P:proteolysis"/>
    <property type="evidence" value="ECO:0007669"/>
    <property type="project" value="InterPro"/>
</dbReference>
<protein>
    <submittedName>
        <fullName evidence="3">Dipeptidyl aminopeptidase/acylaminoacyl peptidase</fullName>
    </submittedName>
</protein>
<feature type="domain" description="Peptidase S9 prolyl oligopeptidase catalytic" evidence="2">
    <location>
        <begin position="426"/>
        <end position="636"/>
    </location>
</feature>
<dbReference type="GO" id="GO:0004177">
    <property type="term" value="F:aminopeptidase activity"/>
    <property type="evidence" value="ECO:0007669"/>
    <property type="project" value="UniProtKB-KW"/>
</dbReference>
<dbReference type="PANTHER" id="PTHR42776">
    <property type="entry name" value="SERINE PEPTIDASE S9 FAMILY MEMBER"/>
    <property type="match status" value="1"/>
</dbReference>
<keyword evidence="1" id="KW-0378">Hydrolase</keyword>
<dbReference type="SUPFAM" id="SSF82171">
    <property type="entry name" value="DPP6 N-terminal domain-like"/>
    <property type="match status" value="1"/>
</dbReference>
<dbReference type="Gene3D" id="3.40.50.1820">
    <property type="entry name" value="alpha/beta hydrolase"/>
    <property type="match status" value="1"/>
</dbReference>
<comment type="caution">
    <text evidence="3">The sequence shown here is derived from an EMBL/GenBank/DDBJ whole genome shotgun (WGS) entry which is preliminary data.</text>
</comment>
<keyword evidence="3" id="KW-0031">Aminopeptidase</keyword>
<dbReference type="Pfam" id="PF00326">
    <property type="entry name" value="Peptidase_S9"/>
    <property type="match status" value="1"/>
</dbReference>
<dbReference type="PROSITE" id="PS51257">
    <property type="entry name" value="PROKAR_LIPOPROTEIN"/>
    <property type="match status" value="1"/>
</dbReference>
<dbReference type="PANTHER" id="PTHR42776:SF27">
    <property type="entry name" value="DIPEPTIDYL PEPTIDASE FAMILY MEMBER 6"/>
    <property type="match status" value="1"/>
</dbReference>
<dbReference type="InterPro" id="IPR001375">
    <property type="entry name" value="Peptidase_S9_cat"/>
</dbReference>
<evidence type="ECO:0000313" key="4">
    <source>
        <dbReference type="Proteomes" id="UP000244168"/>
    </source>
</evidence>
<dbReference type="SUPFAM" id="SSF53474">
    <property type="entry name" value="alpha/beta-Hydrolases"/>
    <property type="match status" value="1"/>
</dbReference>
<name>A0A2T5J766_9SPHI</name>
<dbReference type="InterPro" id="IPR011042">
    <property type="entry name" value="6-blade_b-propeller_TolB-like"/>
</dbReference>
<dbReference type="AlphaFoldDB" id="A0A2T5J766"/>
<evidence type="ECO:0000259" key="2">
    <source>
        <dbReference type="Pfam" id="PF00326"/>
    </source>
</evidence>
<dbReference type="Gene3D" id="2.120.10.30">
    <property type="entry name" value="TolB, C-terminal domain"/>
    <property type="match status" value="1"/>
</dbReference>
<keyword evidence="4" id="KW-1185">Reference proteome</keyword>
<evidence type="ECO:0000256" key="1">
    <source>
        <dbReference type="ARBA" id="ARBA00022801"/>
    </source>
</evidence>
<accession>A0A2T5J766</accession>
<proteinExistence type="predicted"/>
<organism evidence="3 4">
    <name type="scientific">Mucilaginibacter yixingensis</name>
    <dbReference type="NCBI Taxonomy" id="1295612"/>
    <lineage>
        <taxon>Bacteria</taxon>
        <taxon>Pseudomonadati</taxon>
        <taxon>Bacteroidota</taxon>
        <taxon>Sphingobacteriia</taxon>
        <taxon>Sphingobacteriales</taxon>
        <taxon>Sphingobacteriaceae</taxon>
        <taxon>Mucilaginibacter</taxon>
    </lineage>
</organism>
<sequence length="640" mass="73367">MRRTSKQIYFLSVFLLMIVLQACKDKQVSEIPVRNFFKIPDKSSFKISPDGKYISYLKPYKDQQNIFIQSLTDGTEKRITSYTDFAVRDYVWTFDNQIVYYQNADKKATNPGDRPIDQFRMYAFDLGTMKNRVLLTQEKIRIKILGRAKQQPDILSVVMNKRDSTNFDVYKLNIQTGELKPYVINPGNITEWYSDPDGRIHLAKSSDGVNESILYRHTESAPFKTIIKNNFKNSVVPIAFTGEGNLFYALSNVDRDKTALVEINAETGKEEKVDYASDKADISDYSYSRNKRRMESISWVDAKQQTYFLNAATKAIYDDVSAKLHGIKIKITDRDSAERKFIIYTYADRDPGSYYLYEKDGKKLTKIGDLNSSLKHDLLCEIKPISFKASDGMQINGYLTLPQTQKQTNLPVVVLVHNGPWRRDGWGYNSELQFLANRGYAVFQVNYRGSTGYGKAYYSAGFKQVGGKMQQDIADGVKWLIAQKIANPKKVAIMGSGFGGFSALYGVSTHPELYSCAVVQSGLINFFTYIKDVPPYFKSSVRMMYEMVGNPETDADQLRNISPVFHTDKFKAPLLIFQGGRDPRANVSELTQFVSELKRRKVPVTYIYKKDERQSWGGHNRMEMYAEIERFLDTNMRVKP</sequence>
<evidence type="ECO:0000313" key="3">
    <source>
        <dbReference type="EMBL" id="PTQ94992.1"/>
    </source>
</evidence>
<reference evidence="3 4" key="1">
    <citation type="submission" date="2018-04" db="EMBL/GenBank/DDBJ databases">
        <title>Genomic Encyclopedia of Archaeal and Bacterial Type Strains, Phase II (KMG-II): from individual species to whole genera.</title>
        <authorList>
            <person name="Goeker M."/>
        </authorList>
    </citation>
    <scope>NUCLEOTIDE SEQUENCE [LARGE SCALE GENOMIC DNA]</scope>
    <source>
        <strain evidence="3 4">DSM 26809</strain>
    </source>
</reference>